<keyword evidence="1" id="KW-1133">Transmembrane helix</keyword>
<protein>
    <submittedName>
        <fullName evidence="2">Uncharacterized protein</fullName>
    </submittedName>
</protein>
<keyword evidence="1" id="KW-0472">Membrane</keyword>
<keyword evidence="1" id="KW-0812">Transmembrane</keyword>
<gene>
    <name evidence="2" type="ORF">CCASEI_10355</name>
</gene>
<keyword evidence="3" id="KW-1185">Reference proteome</keyword>
<reference evidence="3" key="1">
    <citation type="submission" date="2013-02" db="EMBL/GenBank/DDBJ databases">
        <title>The complete genome sequence of Corynebacterium casei LMG S-19264 (=DSM 44701).</title>
        <authorList>
            <person name="Ruckert C."/>
            <person name="Albersmeier A."/>
            <person name="Kalinowski J."/>
        </authorList>
    </citation>
    <scope>NUCLEOTIDE SEQUENCE [LARGE SCALE GENOMIC DNA]</scope>
    <source>
        <strain evidence="3">LMG S-19264</strain>
    </source>
</reference>
<name>A0ABM5PRS1_9CORY</name>
<evidence type="ECO:0000256" key="1">
    <source>
        <dbReference type="SAM" id="Phobius"/>
    </source>
</evidence>
<feature type="transmembrane region" description="Helical" evidence="1">
    <location>
        <begin position="53"/>
        <end position="76"/>
    </location>
</feature>
<dbReference type="EMBL" id="CP004350">
    <property type="protein sequence ID" value="AHI20626.1"/>
    <property type="molecule type" value="Genomic_DNA"/>
</dbReference>
<dbReference type="Proteomes" id="UP000019226">
    <property type="component" value="Chromosome"/>
</dbReference>
<evidence type="ECO:0000313" key="2">
    <source>
        <dbReference type="EMBL" id="AHI20626.1"/>
    </source>
</evidence>
<evidence type="ECO:0000313" key="3">
    <source>
        <dbReference type="Proteomes" id="UP000019226"/>
    </source>
</evidence>
<proteinExistence type="predicted"/>
<organism evidence="2 3">
    <name type="scientific">Corynebacterium casei LMG S-19264</name>
    <dbReference type="NCBI Taxonomy" id="1285583"/>
    <lineage>
        <taxon>Bacteria</taxon>
        <taxon>Bacillati</taxon>
        <taxon>Actinomycetota</taxon>
        <taxon>Actinomycetes</taxon>
        <taxon>Mycobacteriales</taxon>
        <taxon>Corynebacteriaceae</taxon>
        <taxon>Corynebacterium</taxon>
    </lineage>
</organism>
<sequence>MGLAVVAIIAYIVAVAVPIPGLVIGASIFVGGTAAIYVSLFLAHLNQTKRWNILAFIIFLAGLTTFLLVFGTLNFAGNLILR</sequence>
<accession>A0ABM5PRS1</accession>
<feature type="transmembrane region" description="Helical" evidence="1">
    <location>
        <begin position="26"/>
        <end position="46"/>
    </location>
</feature>